<dbReference type="EMBL" id="FPAA01000004">
    <property type="protein sequence ID" value="SFS60880.1"/>
    <property type="molecule type" value="Genomic_DNA"/>
</dbReference>
<evidence type="ECO:0000313" key="3">
    <source>
        <dbReference type="Proteomes" id="UP000198660"/>
    </source>
</evidence>
<keyword evidence="1" id="KW-0472">Membrane</keyword>
<dbReference type="RefSeq" id="WP_091836032.1">
    <property type="nucleotide sequence ID" value="NZ_FPAA01000004.1"/>
</dbReference>
<reference evidence="3" key="1">
    <citation type="submission" date="2016-10" db="EMBL/GenBank/DDBJ databases">
        <authorList>
            <person name="Varghese N."/>
            <person name="Submissions S."/>
        </authorList>
    </citation>
    <scope>NUCLEOTIDE SEQUENCE [LARGE SCALE GENOMIC DNA]</scope>
    <source>
        <strain evidence="3">DSM 45789</strain>
    </source>
</reference>
<keyword evidence="3" id="KW-1185">Reference proteome</keyword>
<feature type="transmembrane region" description="Helical" evidence="1">
    <location>
        <begin position="73"/>
        <end position="94"/>
    </location>
</feature>
<dbReference type="PANTHER" id="PTHR33133:SF1">
    <property type="entry name" value="EXPRESSED PROTEIN-RELATED"/>
    <property type="match status" value="1"/>
</dbReference>
<evidence type="ECO:0000256" key="1">
    <source>
        <dbReference type="SAM" id="Phobius"/>
    </source>
</evidence>
<keyword evidence="1" id="KW-0812">Transmembrane</keyword>
<dbReference type="AlphaFoldDB" id="A0A1I6R8L3"/>
<feature type="transmembrane region" description="Helical" evidence="1">
    <location>
        <begin position="259"/>
        <end position="285"/>
    </location>
</feature>
<organism evidence="2 3">
    <name type="scientific">Marininema halotolerans</name>
    <dbReference type="NCBI Taxonomy" id="1155944"/>
    <lineage>
        <taxon>Bacteria</taxon>
        <taxon>Bacillati</taxon>
        <taxon>Bacillota</taxon>
        <taxon>Bacilli</taxon>
        <taxon>Bacillales</taxon>
        <taxon>Thermoactinomycetaceae</taxon>
        <taxon>Marininema</taxon>
    </lineage>
</organism>
<evidence type="ECO:0000313" key="2">
    <source>
        <dbReference type="EMBL" id="SFS60880.1"/>
    </source>
</evidence>
<feature type="transmembrane region" description="Helical" evidence="1">
    <location>
        <begin position="128"/>
        <end position="152"/>
    </location>
</feature>
<accession>A0A1I6R8L3</accession>
<feature type="transmembrane region" description="Helical" evidence="1">
    <location>
        <begin position="34"/>
        <end position="53"/>
    </location>
</feature>
<gene>
    <name evidence="2" type="ORF">SAMN05444972_104245</name>
</gene>
<feature type="transmembrane region" description="Helical" evidence="1">
    <location>
        <begin position="219"/>
        <end position="239"/>
    </location>
</feature>
<dbReference type="Proteomes" id="UP000198660">
    <property type="component" value="Unassembled WGS sequence"/>
</dbReference>
<protein>
    <submittedName>
        <fullName evidence="2">Membrane domain of glycerophosphoryl diester phosphodiesterase</fullName>
    </submittedName>
</protein>
<name>A0A1I6R8L3_9BACL</name>
<sequence length="310" mass="34584">MDHQYDHREPVRPQRFFDLLDGVFRLYRQRWKKIWIILFIILGAPYAVAEVAALRSEDPSNPLAVVDGNGENWLFILLSVVIYLLIGLIFSPLLKAGMIMIASNRLQESPDRSAKEYLKQIGRSSVPVVLTLLLQYLLLGAGWLIAALLWAIPFSLLALAIGGWQIPLVIAGFFFMCTVGVGSLWVSTRLTLTLPIVVDEGISYFPALKRSWQLTKGSFWKIFGLSIIVGIISNIFFMISGGSSEIAKELFLTSSMSWLGVLLTLLSTFLICLPTPLQSILYTLLYFDCRARKEGTDLDDDLNAMGESGA</sequence>
<feature type="transmembrane region" description="Helical" evidence="1">
    <location>
        <begin position="164"/>
        <end position="186"/>
    </location>
</feature>
<dbReference type="OrthoDB" id="2375893at2"/>
<keyword evidence="1" id="KW-1133">Transmembrane helix</keyword>
<dbReference type="PANTHER" id="PTHR33133">
    <property type="entry name" value="OS08G0107100 PROTEIN-RELATED"/>
    <property type="match status" value="1"/>
</dbReference>
<proteinExistence type="predicted"/>